<name>A0A2I0R3Y2_9FLAO</name>
<protein>
    <recommendedName>
        <fullName evidence="3">Transposase</fullName>
    </recommendedName>
</protein>
<organism evidence="1 2">
    <name type="scientific">Brumimicrobium salinarum</name>
    <dbReference type="NCBI Taxonomy" id="2058658"/>
    <lineage>
        <taxon>Bacteria</taxon>
        <taxon>Pseudomonadati</taxon>
        <taxon>Bacteroidota</taxon>
        <taxon>Flavobacteriia</taxon>
        <taxon>Flavobacteriales</taxon>
        <taxon>Crocinitomicaceae</taxon>
        <taxon>Brumimicrobium</taxon>
    </lineage>
</organism>
<dbReference type="InterPro" id="IPR008878">
    <property type="entry name" value="Transposase_IS66_Orf2"/>
</dbReference>
<dbReference type="AlphaFoldDB" id="A0A2I0R3Y2"/>
<dbReference type="Pfam" id="PF05717">
    <property type="entry name" value="TnpB_IS66"/>
    <property type="match status" value="1"/>
</dbReference>
<comment type="caution">
    <text evidence="1">The sequence shown here is derived from an EMBL/GenBank/DDBJ whole genome shotgun (WGS) entry which is preliminary data.</text>
</comment>
<evidence type="ECO:0000313" key="1">
    <source>
        <dbReference type="EMBL" id="PKR81286.1"/>
    </source>
</evidence>
<reference evidence="1 2" key="1">
    <citation type="submission" date="2017-12" db="EMBL/GenBank/DDBJ databases">
        <title>The draft genome sequence of Brumimicrobium saltpan LHR20.</title>
        <authorList>
            <person name="Do Z.-J."/>
            <person name="Luo H.-R."/>
        </authorList>
    </citation>
    <scope>NUCLEOTIDE SEQUENCE [LARGE SCALE GENOMIC DNA]</scope>
    <source>
        <strain evidence="1 2">LHR20</strain>
    </source>
</reference>
<dbReference type="EMBL" id="PJNI01000004">
    <property type="protein sequence ID" value="PKR81286.1"/>
    <property type="molecule type" value="Genomic_DNA"/>
</dbReference>
<evidence type="ECO:0000313" key="2">
    <source>
        <dbReference type="Proteomes" id="UP000236654"/>
    </source>
</evidence>
<accession>A0A2I0R3Y2</accession>
<evidence type="ECO:0008006" key="3">
    <source>
        <dbReference type="Google" id="ProtNLM"/>
    </source>
</evidence>
<dbReference type="Proteomes" id="UP000236654">
    <property type="component" value="Unassembled WGS sequence"/>
</dbReference>
<dbReference type="NCBIfam" id="NF033819">
    <property type="entry name" value="IS66_TnpB"/>
    <property type="match status" value="1"/>
</dbReference>
<keyword evidence="2" id="KW-1185">Reference proteome</keyword>
<sequence length="78" mass="9019">MRKGFNGLFGLVQNEMELNPLSGYLFVFISKDRNKVKILFGIKMGWCFITNALKKELSNAQPPMFTHQIVSLLRKRLT</sequence>
<proteinExistence type="predicted"/>
<gene>
    <name evidence="1" type="ORF">CW751_05555</name>
</gene>